<evidence type="ECO:0000313" key="2">
    <source>
        <dbReference type="EMBL" id="KAJ6836312.1"/>
    </source>
</evidence>
<accession>A0AAX6H698</accession>
<evidence type="ECO:0000313" key="3">
    <source>
        <dbReference type="Proteomes" id="UP001140949"/>
    </source>
</evidence>
<dbReference type="Proteomes" id="UP001140949">
    <property type="component" value="Unassembled WGS sequence"/>
</dbReference>
<evidence type="ECO:0000256" key="1">
    <source>
        <dbReference type="SAM" id="MobiDB-lite"/>
    </source>
</evidence>
<sequence>MDPQIPSATPCTHPHFHIHCLTHHHHNHHVPHFHPPSHFLFFHHHHHHHHQHHNPPTGANRPTEPTSSLQEPPLLPMDWTWNIQ</sequence>
<keyword evidence="3" id="KW-1185">Reference proteome</keyword>
<proteinExistence type="predicted"/>
<organism evidence="2 3">
    <name type="scientific">Iris pallida</name>
    <name type="common">Sweet iris</name>
    <dbReference type="NCBI Taxonomy" id="29817"/>
    <lineage>
        <taxon>Eukaryota</taxon>
        <taxon>Viridiplantae</taxon>
        <taxon>Streptophyta</taxon>
        <taxon>Embryophyta</taxon>
        <taxon>Tracheophyta</taxon>
        <taxon>Spermatophyta</taxon>
        <taxon>Magnoliopsida</taxon>
        <taxon>Liliopsida</taxon>
        <taxon>Asparagales</taxon>
        <taxon>Iridaceae</taxon>
        <taxon>Iridoideae</taxon>
        <taxon>Irideae</taxon>
        <taxon>Iris</taxon>
    </lineage>
</organism>
<name>A0AAX6H698_IRIPA</name>
<feature type="region of interest" description="Disordered" evidence="1">
    <location>
        <begin position="44"/>
        <end position="84"/>
    </location>
</feature>
<gene>
    <name evidence="2" type="ORF">M6B38_327550</name>
</gene>
<comment type="caution">
    <text evidence="2">The sequence shown here is derived from an EMBL/GenBank/DDBJ whole genome shotgun (WGS) entry which is preliminary data.</text>
</comment>
<reference evidence="2" key="2">
    <citation type="submission" date="2023-04" db="EMBL/GenBank/DDBJ databases">
        <authorList>
            <person name="Bruccoleri R.E."/>
            <person name="Oakeley E.J."/>
            <person name="Faust A.-M."/>
            <person name="Dessus-Babus S."/>
            <person name="Altorfer M."/>
            <person name="Burckhardt D."/>
            <person name="Oertli M."/>
            <person name="Naumann U."/>
            <person name="Petersen F."/>
            <person name="Wong J."/>
        </authorList>
    </citation>
    <scope>NUCLEOTIDE SEQUENCE</scope>
    <source>
        <strain evidence="2">GSM-AAB239-AS_SAM_17_03QT</strain>
        <tissue evidence="2">Leaf</tissue>
    </source>
</reference>
<protein>
    <submittedName>
        <fullName evidence="2">Forkhead box protein G1</fullName>
    </submittedName>
</protein>
<feature type="compositionally biased region" description="Basic residues" evidence="1">
    <location>
        <begin position="44"/>
        <end position="53"/>
    </location>
</feature>
<dbReference type="AlphaFoldDB" id="A0AAX6H698"/>
<dbReference type="EMBL" id="JANAVB010012199">
    <property type="protein sequence ID" value="KAJ6836312.1"/>
    <property type="molecule type" value="Genomic_DNA"/>
</dbReference>
<reference evidence="2" key="1">
    <citation type="journal article" date="2023" name="GigaByte">
        <title>Genome assembly of the bearded iris, Iris pallida Lam.</title>
        <authorList>
            <person name="Bruccoleri R.E."/>
            <person name="Oakeley E.J."/>
            <person name="Faust A.M.E."/>
            <person name="Altorfer M."/>
            <person name="Dessus-Babus S."/>
            <person name="Burckhardt D."/>
            <person name="Oertli M."/>
            <person name="Naumann U."/>
            <person name="Petersen F."/>
            <person name="Wong J."/>
        </authorList>
    </citation>
    <scope>NUCLEOTIDE SEQUENCE</scope>
    <source>
        <strain evidence="2">GSM-AAB239-AS_SAM_17_03QT</strain>
    </source>
</reference>